<dbReference type="AlphaFoldDB" id="A0A3S4XEE0"/>
<accession>A0A3S4XEE0</accession>
<feature type="domain" description="Fimbrial-type adhesion" evidence="6">
    <location>
        <begin position="32"/>
        <end position="176"/>
    </location>
</feature>
<evidence type="ECO:0000256" key="5">
    <source>
        <dbReference type="SAM" id="SignalP"/>
    </source>
</evidence>
<gene>
    <name evidence="7" type="primary">papH_12</name>
    <name evidence="7" type="ORF">NCTC13193_05613</name>
</gene>
<protein>
    <submittedName>
        <fullName evidence="7">PAP fimbrial minor pilin protein</fullName>
    </submittedName>
</protein>
<keyword evidence="3 5" id="KW-0732">Signal</keyword>
<dbReference type="InterPro" id="IPR050263">
    <property type="entry name" value="Bact_Fimbrial_Adh_Pro"/>
</dbReference>
<proteinExistence type="inferred from homology"/>
<evidence type="ECO:0000256" key="4">
    <source>
        <dbReference type="ARBA" id="ARBA00023263"/>
    </source>
</evidence>
<feature type="chain" id="PRO_5018592223" evidence="5">
    <location>
        <begin position="25"/>
        <end position="177"/>
    </location>
</feature>
<feature type="signal peptide" evidence="5">
    <location>
        <begin position="1"/>
        <end position="24"/>
    </location>
</feature>
<name>A0A3S4XEE0_SERFO</name>
<evidence type="ECO:0000313" key="7">
    <source>
        <dbReference type="EMBL" id="VEI77019.1"/>
    </source>
</evidence>
<dbReference type="SUPFAM" id="SSF49401">
    <property type="entry name" value="Bacterial adhesins"/>
    <property type="match status" value="1"/>
</dbReference>
<reference evidence="7 8" key="1">
    <citation type="submission" date="2018-12" db="EMBL/GenBank/DDBJ databases">
        <authorList>
            <consortium name="Pathogen Informatics"/>
        </authorList>
    </citation>
    <scope>NUCLEOTIDE SEQUENCE [LARGE SCALE GENOMIC DNA]</scope>
    <source>
        <strain evidence="7 8">NCTC13193</strain>
    </source>
</reference>
<evidence type="ECO:0000256" key="2">
    <source>
        <dbReference type="ARBA" id="ARBA00006671"/>
    </source>
</evidence>
<sequence length="177" mass="19837">MKQLIIRYSALCLLMLLPIQSSQAAAGWGRVNMQGAVIETACAIDTDSRDQTIDMSVLPLSQIMRDGQGLTRPFSIRLVNCVLDRIDDNLPQWQRFQVTFDGRVDNGLFGVDGQAQGVALQLTDRYGNIIMPGNPTSLPDIVVGERELNYSLRLVSNQQTLRSGEYTSTIRFKMDYY</sequence>
<evidence type="ECO:0000259" key="6">
    <source>
        <dbReference type="Pfam" id="PF00419"/>
    </source>
</evidence>
<organism evidence="7 8">
    <name type="scientific">Serratia fonticola</name>
    <dbReference type="NCBI Taxonomy" id="47917"/>
    <lineage>
        <taxon>Bacteria</taxon>
        <taxon>Pseudomonadati</taxon>
        <taxon>Pseudomonadota</taxon>
        <taxon>Gammaproteobacteria</taxon>
        <taxon>Enterobacterales</taxon>
        <taxon>Yersiniaceae</taxon>
        <taxon>Serratia</taxon>
    </lineage>
</organism>
<dbReference type="PANTHER" id="PTHR33420:SF12">
    <property type="entry name" value="FIMBRIN-LIKE PROTEIN FIMI-RELATED"/>
    <property type="match status" value="1"/>
</dbReference>
<dbReference type="Proteomes" id="UP000270487">
    <property type="component" value="Chromosome"/>
</dbReference>
<dbReference type="GO" id="GO:0043709">
    <property type="term" value="P:cell adhesion involved in single-species biofilm formation"/>
    <property type="evidence" value="ECO:0007669"/>
    <property type="project" value="TreeGrafter"/>
</dbReference>
<evidence type="ECO:0000256" key="3">
    <source>
        <dbReference type="ARBA" id="ARBA00022729"/>
    </source>
</evidence>
<comment type="similarity">
    <text evidence="2">Belongs to the fimbrial protein family.</text>
</comment>
<dbReference type="Pfam" id="PF00419">
    <property type="entry name" value="Fimbrial"/>
    <property type="match status" value="1"/>
</dbReference>
<dbReference type="InterPro" id="IPR008966">
    <property type="entry name" value="Adhesion_dom_sf"/>
</dbReference>
<dbReference type="PANTHER" id="PTHR33420">
    <property type="entry name" value="FIMBRIAL SUBUNIT ELFA-RELATED"/>
    <property type="match status" value="1"/>
</dbReference>
<keyword evidence="4" id="KW-0281">Fimbrium</keyword>
<dbReference type="InterPro" id="IPR000259">
    <property type="entry name" value="Adhesion_dom_fimbrial"/>
</dbReference>
<dbReference type="GO" id="GO:0009289">
    <property type="term" value="C:pilus"/>
    <property type="evidence" value="ECO:0007669"/>
    <property type="project" value="InterPro"/>
</dbReference>
<dbReference type="EMBL" id="LR134492">
    <property type="protein sequence ID" value="VEI77019.1"/>
    <property type="molecule type" value="Genomic_DNA"/>
</dbReference>
<evidence type="ECO:0000313" key="8">
    <source>
        <dbReference type="Proteomes" id="UP000270487"/>
    </source>
</evidence>
<evidence type="ECO:0000256" key="1">
    <source>
        <dbReference type="ARBA" id="ARBA00004561"/>
    </source>
</evidence>
<dbReference type="Gene3D" id="2.60.40.1090">
    <property type="entry name" value="Fimbrial-type adhesion domain"/>
    <property type="match status" value="1"/>
</dbReference>
<comment type="subcellular location">
    <subcellularLocation>
        <location evidence="1">Fimbrium</location>
    </subcellularLocation>
</comment>
<dbReference type="InterPro" id="IPR036937">
    <property type="entry name" value="Adhesion_dom_fimbrial_sf"/>
</dbReference>